<proteinExistence type="predicted"/>
<keyword evidence="2" id="KW-1185">Reference proteome</keyword>
<reference evidence="1 2" key="1">
    <citation type="submission" date="2020-08" db="EMBL/GenBank/DDBJ databases">
        <title>Genomic Encyclopedia of Type Strains, Phase IV (KMG-IV): sequencing the most valuable type-strain genomes for metagenomic binning, comparative biology and taxonomic classification.</title>
        <authorList>
            <person name="Goeker M."/>
        </authorList>
    </citation>
    <scope>NUCLEOTIDE SEQUENCE [LARGE SCALE GENOMIC DNA]</scope>
    <source>
        <strain evidence="1 2">DSM 45615</strain>
    </source>
</reference>
<sequence>MEWTTVEAAAGMIPATRRTAWSGLSPGSGAVTILRYAQPPAASARSIRASTTTGAASAA</sequence>
<comment type="caution">
    <text evidence="1">The sequence shown here is derived from an EMBL/GenBank/DDBJ whole genome shotgun (WGS) entry which is preliminary data.</text>
</comment>
<organism evidence="1 2">
    <name type="scientific">Thermocatellispora tengchongensis</name>
    <dbReference type="NCBI Taxonomy" id="1073253"/>
    <lineage>
        <taxon>Bacteria</taxon>
        <taxon>Bacillati</taxon>
        <taxon>Actinomycetota</taxon>
        <taxon>Actinomycetes</taxon>
        <taxon>Streptosporangiales</taxon>
        <taxon>Streptosporangiaceae</taxon>
        <taxon>Thermocatellispora</taxon>
    </lineage>
</organism>
<dbReference type="AlphaFoldDB" id="A0A840NY98"/>
<accession>A0A840NY98</accession>
<evidence type="ECO:0000313" key="1">
    <source>
        <dbReference type="EMBL" id="MBB5132162.1"/>
    </source>
</evidence>
<dbReference type="EMBL" id="JACHGN010000003">
    <property type="protein sequence ID" value="MBB5132162.1"/>
    <property type="molecule type" value="Genomic_DNA"/>
</dbReference>
<dbReference type="RefSeq" id="WP_185048937.1">
    <property type="nucleotide sequence ID" value="NZ_BAABIX010000055.1"/>
</dbReference>
<gene>
    <name evidence="1" type="ORF">HNP84_001875</name>
</gene>
<evidence type="ECO:0000313" key="2">
    <source>
        <dbReference type="Proteomes" id="UP000578449"/>
    </source>
</evidence>
<protein>
    <submittedName>
        <fullName evidence="1">Uncharacterized protein</fullName>
    </submittedName>
</protein>
<name>A0A840NY98_9ACTN</name>
<dbReference type="Proteomes" id="UP000578449">
    <property type="component" value="Unassembled WGS sequence"/>
</dbReference>